<sequence>MKKTSAITLEARSLLILGLPLVGSQVAQFAVHTTDTLMLGWYSVLALAQVTLGAQVLFIAFIATSGFAFAILPMVAKSMAEEDSQSARRATRMGLWVSTLAAALSFLPMWHARPLLEAMGQDPTVAQGAQDYLRIAGFGLWPALWGLVLRSYLSALEHAGIVLWVSLFVLVANALINYALIFGNWGLPELGLQGAAIASVMAQTLALLGFVIYIQRNFPEQQMFARFWRFDGSAALAVTRLAVPISATALAESGLFAASAFMMGWLGHLELAAHGIVLQLAALSFMVHMGLSQAGTVRAGKAFARQDWPAVRRTAWVTMGLSSIAAIVAIFFFLTSPQLLIRAFLDPQDPLTADILRIGTLLLMLAALFQFVDAAQVVALSLLRGLQDTKVPMWIAAISYWLIGLPISYVLGFWFGFQEAGIWMGLVVGLGLAAVLLWLRFHRLAGRNP</sequence>
<keyword evidence="6 10" id="KW-1133">Transmembrane helix</keyword>
<dbReference type="CDD" id="cd13131">
    <property type="entry name" value="MATE_NorM_like"/>
    <property type="match status" value="1"/>
</dbReference>
<evidence type="ECO:0000256" key="2">
    <source>
        <dbReference type="ARBA" id="ARBA00022448"/>
    </source>
</evidence>
<evidence type="ECO:0000313" key="11">
    <source>
        <dbReference type="EMBL" id="AII88312.1"/>
    </source>
</evidence>
<feature type="transmembrane region" description="Helical" evidence="10">
    <location>
        <begin position="421"/>
        <end position="439"/>
    </location>
</feature>
<name>A0AAN0VJH4_9RHOB</name>
<accession>A0AAN0VJH4</accession>
<feature type="transmembrane region" description="Helical" evidence="10">
    <location>
        <begin position="315"/>
        <end position="335"/>
    </location>
</feature>
<dbReference type="GO" id="GO:0015297">
    <property type="term" value="F:antiporter activity"/>
    <property type="evidence" value="ECO:0007669"/>
    <property type="project" value="UniProtKB-KW"/>
</dbReference>
<dbReference type="Pfam" id="PF01554">
    <property type="entry name" value="MatE"/>
    <property type="match status" value="2"/>
</dbReference>
<dbReference type="GO" id="GO:0042910">
    <property type="term" value="F:xenobiotic transmembrane transporter activity"/>
    <property type="evidence" value="ECO:0007669"/>
    <property type="project" value="InterPro"/>
</dbReference>
<evidence type="ECO:0000313" key="12">
    <source>
        <dbReference type="Proteomes" id="UP000028680"/>
    </source>
</evidence>
<evidence type="ECO:0000256" key="8">
    <source>
        <dbReference type="ARBA" id="ARBA00023136"/>
    </source>
</evidence>
<evidence type="ECO:0000256" key="4">
    <source>
        <dbReference type="ARBA" id="ARBA00022475"/>
    </source>
</evidence>
<feature type="transmembrane region" description="Helical" evidence="10">
    <location>
        <begin position="132"/>
        <end position="149"/>
    </location>
</feature>
<reference evidence="11 12" key="1">
    <citation type="journal article" date="2014" name="ISME J.">
        <title>Adaptation of an abundant Roseobacter RCA organism to pelagic systems revealed by genomic and transcriptomic analyses.</title>
        <authorList>
            <person name="Voget S."/>
            <person name="Wemheuer B."/>
            <person name="Brinkhoff T."/>
            <person name="Vollmers J."/>
            <person name="Dietrich S."/>
            <person name="Giebel H.A."/>
            <person name="Beardsley C."/>
            <person name="Sardemann C."/>
            <person name="Bakenhus I."/>
            <person name="Billerbeck S."/>
            <person name="Daniel R."/>
            <person name="Simon M."/>
        </authorList>
    </citation>
    <scope>NUCLEOTIDE SEQUENCE [LARGE SCALE GENOMIC DNA]</scope>
    <source>
        <strain evidence="11 12">RCA23</strain>
    </source>
</reference>
<keyword evidence="4" id="KW-1003">Cell membrane</keyword>
<gene>
    <name evidence="11" type="primary">norM</name>
    <name evidence="11" type="ORF">RCA23_c28040</name>
</gene>
<dbReference type="RefSeq" id="WP_044050880.1">
    <property type="nucleotide sequence ID" value="NZ_CP003984.1"/>
</dbReference>
<protein>
    <recommendedName>
        <fullName evidence="9">Multidrug-efflux transporter</fullName>
    </recommendedName>
</protein>
<feature type="transmembrane region" description="Helical" evidence="10">
    <location>
        <begin position="161"/>
        <end position="182"/>
    </location>
</feature>
<dbReference type="InterPro" id="IPR050222">
    <property type="entry name" value="MATE_MdtK"/>
</dbReference>
<feature type="transmembrane region" description="Helical" evidence="10">
    <location>
        <begin position="39"/>
        <end position="72"/>
    </location>
</feature>
<keyword evidence="3" id="KW-0050">Antiport</keyword>
<dbReference type="GO" id="GO:0005886">
    <property type="term" value="C:plasma membrane"/>
    <property type="evidence" value="ECO:0007669"/>
    <property type="project" value="UniProtKB-SubCell"/>
</dbReference>
<evidence type="ECO:0000256" key="5">
    <source>
        <dbReference type="ARBA" id="ARBA00022692"/>
    </source>
</evidence>
<dbReference type="Proteomes" id="UP000028680">
    <property type="component" value="Chromosome"/>
</dbReference>
<dbReference type="EMBL" id="CP003984">
    <property type="protein sequence ID" value="AII88312.1"/>
    <property type="molecule type" value="Genomic_DNA"/>
</dbReference>
<dbReference type="KEGG" id="ptp:RCA23_c28040"/>
<evidence type="ECO:0000256" key="10">
    <source>
        <dbReference type="SAM" id="Phobius"/>
    </source>
</evidence>
<evidence type="ECO:0000256" key="7">
    <source>
        <dbReference type="ARBA" id="ARBA00023065"/>
    </source>
</evidence>
<keyword evidence="2" id="KW-0813">Transport</keyword>
<comment type="subcellular location">
    <subcellularLocation>
        <location evidence="1">Cell inner membrane</location>
        <topology evidence="1">Multi-pass membrane protein</topology>
    </subcellularLocation>
</comment>
<dbReference type="InterPro" id="IPR002528">
    <property type="entry name" value="MATE_fam"/>
</dbReference>
<dbReference type="PIRSF" id="PIRSF006603">
    <property type="entry name" value="DinF"/>
    <property type="match status" value="1"/>
</dbReference>
<evidence type="ECO:0000256" key="3">
    <source>
        <dbReference type="ARBA" id="ARBA00022449"/>
    </source>
</evidence>
<feature type="transmembrane region" description="Helical" evidence="10">
    <location>
        <begin position="271"/>
        <end position="294"/>
    </location>
</feature>
<feature type="transmembrane region" description="Helical" evidence="10">
    <location>
        <begin position="93"/>
        <end position="112"/>
    </location>
</feature>
<organism evidence="11 12">
    <name type="scientific">Planktomarina temperata RCA23</name>
    <dbReference type="NCBI Taxonomy" id="666509"/>
    <lineage>
        <taxon>Bacteria</taxon>
        <taxon>Pseudomonadati</taxon>
        <taxon>Pseudomonadota</taxon>
        <taxon>Alphaproteobacteria</taxon>
        <taxon>Rhodobacterales</taxon>
        <taxon>Paracoccaceae</taxon>
        <taxon>Planktomarina</taxon>
    </lineage>
</organism>
<keyword evidence="7" id="KW-0406">Ion transport</keyword>
<dbReference type="GO" id="GO:0006811">
    <property type="term" value="P:monoatomic ion transport"/>
    <property type="evidence" value="ECO:0007669"/>
    <property type="project" value="UniProtKB-KW"/>
</dbReference>
<keyword evidence="5 10" id="KW-0812">Transmembrane</keyword>
<dbReference type="NCBIfam" id="TIGR00797">
    <property type="entry name" value="matE"/>
    <property type="match status" value="1"/>
</dbReference>
<proteinExistence type="predicted"/>
<evidence type="ECO:0000256" key="1">
    <source>
        <dbReference type="ARBA" id="ARBA00004429"/>
    </source>
</evidence>
<evidence type="ECO:0000256" key="6">
    <source>
        <dbReference type="ARBA" id="ARBA00022989"/>
    </source>
</evidence>
<feature type="transmembrane region" description="Helical" evidence="10">
    <location>
        <begin position="355"/>
        <end position="382"/>
    </location>
</feature>
<feature type="transmembrane region" description="Helical" evidence="10">
    <location>
        <begin position="394"/>
        <end position="415"/>
    </location>
</feature>
<dbReference type="AlphaFoldDB" id="A0AAN0VJH4"/>
<evidence type="ECO:0000256" key="9">
    <source>
        <dbReference type="ARBA" id="ARBA00031636"/>
    </source>
</evidence>
<dbReference type="InterPro" id="IPR048279">
    <property type="entry name" value="MdtK-like"/>
</dbReference>
<dbReference type="PANTHER" id="PTHR43298:SF2">
    <property type="entry name" value="FMN_FAD EXPORTER YEEO-RELATED"/>
    <property type="match status" value="1"/>
</dbReference>
<feature type="transmembrane region" description="Helical" evidence="10">
    <location>
        <begin position="194"/>
        <end position="214"/>
    </location>
</feature>
<keyword evidence="8 10" id="KW-0472">Membrane</keyword>
<dbReference type="PANTHER" id="PTHR43298">
    <property type="entry name" value="MULTIDRUG RESISTANCE PROTEIN NORM-RELATED"/>
    <property type="match status" value="1"/>
</dbReference>
<feature type="transmembrane region" description="Helical" evidence="10">
    <location>
        <begin position="235"/>
        <end position="265"/>
    </location>
</feature>
<keyword evidence="12" id="KW-1185">Reference proteome</keyword>